<dbReference type="GO" id="GO:0003968">
    <property type="term" value="F:RNA-directed RNA polymerase activity"/>
    <property type="evidence" value="ECO:0007669"/>
    <property type="project" value="UniProtKB-KW"/>
</dbReference>
<evidence type="ECO:0000256" key="8">
    <source>
        <dbReference type="RuleBase" id="RU364050"/>
    </source>
</evidence>
<proteinExistence type="predicted"/>
<evidence type="ECO:0000313" key="10">
    <source>
        <dbReference type="EMBL" id="QXJ19454.1"/>
    </source>
</evidence>
<dbReference type="PROSITE" id="PS50507">
    <property type="entry name" value="RDRP_SSRNA_POS"/>
    <property type="match status" value="1"/>
</dbReference>
<evidence type="ECO:0000256" key="4">
    <source>
        <dbReference type="ARBA" id="ARBA00022695"/>
    </source>
</evidence>
<evidence type="ECO:0000259" key="9">
    <source>
        <dbReference type="PROSITE" id="PS50507"/>
    </source>
</evidence>
<evidence type="ECO:0000256" key="1">
    <source>
        <dbReference type="ARBA" id="ARBA00012494"/>
    </source>
</evidence>
<accession>A0A8F5GJ18</accession>
<dbReference type="GO" id="GO:0006351">
    <property type="term" value="P:DNA-templated transcription"/>
    <property type="evidence" value="ECO:0007669"/>
    <property type="project" value="InterPro"/>
</dbReference>
<organism evidence="10 11">
    <name type="scientific">Common carp toti-like virus 1</name>
    <dbReference type="NCBI Taxonomy" id="2855314"/>
    <lineage>
        <taxon>Viruses</taxon>
        <taxon>Riboviria</taxon>
        <taxon>Orthornavirae</taxon>
        <taxon>Duplornaviricota</taxon>
        <taxon>Chrymotiviricetes</taxon>
        <taxon>Ghabrivirales</taxon>
        <taxon>Betatotivirineae</taxon>
        <taxon>Pistolviridae</taxon>
        <taxon>Pistolvirus</taxon>
        <taxon>Pistolvirus shi</taxon>
    </lineage>
</organism>
<keyword evidence="11" id="KW-1185">Reference proteome</keyword>
<dbReference type="Pfam" id="PF02123">
    <property type="entry name" value="RdRP_4"/>
    <property type="match status" value="1"/>
</dbReference>
<evidence type="ECO:0000256" key="7">
    <source>
        <dbReference type="ARBA" id="ARBA00048744"/>
    </source>
</evidence>
<evidence type="ECO:0000256" key="6">
    <source>
        <dbReference type="ARBA" id="ARBA00022953"/>
    </source>
</evidence>
<dbReference type="InterPro" id="IPR001795">
    <property type="entry name" value="RNA-dir_pol_luteovirus"/>
</dbReference>
<dbReference type="GO" id="GO:0000166">
    <property type="term" value="F:nucleotide binding"/>
    <property type="evidence" value="ECO:0007669"/>
    <property type="project" value="UniProtKB-KW"/>
</dbReference>
<dbReference type="EMBL" id="MW893686">
    <property type="protein sequence ID" value="QXJ19454.1"/>
    <property type="molecule type" value="Genomic_RNA"/>
</dbReference>
<sequence>MEFVCNFIKSRRLDPRLVFKKISSHAKLSGSSLSQNWKELVNWELLGGYQELSEAEMAEEVFKQVTIPAESSNNGYPVAKQLDKLLKPLHRTVKMETDFKTYLQMRDVWARGTSGFIGSDMRLGSTKTEIGVNASDEQVLKVSEQPIQNRPFIKPEPGKARPVVNSNMSCYLKMDYIWINIESVLRKAFGDKLTMFDSAEDKMKLWIDMAKDSMNWDTIKVPLDYSRFDSTIAKNLILRTLNLLLEMTDLSEEWKQDFLTDFNNQTVDIPGFGKVLWKNSVLSGWRFTALLDSLINLAILQASGALRSGMGVKVQGDDVKIAFTDIRHAEDVITNINDFGFEINPGKVFSSRKRDEYLRMVSEGDVTSGYLIRALPKIIFNSPQEDLGVEWDKKFSGLVDKWTRVESRGGNVNRCRYWMLRDLCGSSGWSKEEVKLWLHTPRTVGGAGIVPWGDKWMSLKYEGEDSPTYRGLDPAEMWKDEVTRRQKGKFILTPVDTIQPLGNWVQFTPGTKGRRVPRVNWKERNTPFQRQKFRIAVNHKEWDVAYSMVSNRDELELCKRELPRWLFMQVLDGTAKWVSMPTSIVNKEVGAVIAHFAEGMVYSKICKYKGIRGKDSLNRFKLGAEIWINGTLTQYMNILQ</sequence>
<dbReference type="InterPro" id="IPR007094">
    <property type="entry name" value="RNA-dir_pol_PSvirus"/>
</dbReference>
<name>A0A8F5GJ18_9VIRU</name>
<dbReference type="Proteomes" id="UP001268169">
    <property type="component" value="Segment"/>
</dbReference>
<keyword evidence="3 8" id="KW-0808">Transferase</keyword>
<keyword evidence="5 8" id="KW-0547">Nucleotide-binding</keyword>
<reference evidence="10" key="2">
    <citation type="submission" date="2021-04" db="EMBL/GenBank/DDBJ databases">
        <authorList>
            <person name="Mor S.K."/>
            <person name="Padhi S."/>
            <person name="Singh V."/>
            <person name="Phelps N.B.D."/>
        </authorList>
    </citation>
    <scope>NUCLEOTIDE SEQUENCE</scope>
    <source>
        <strain evidence="10">CCTLV-1/USA/MN/2018</strain>
    </source>
</reference>
<evidence type="ECO:0000256" key="5">
    <source>
        <dbReference type="ARBA" id="ARBA00022741"/>
    </source>
</evidence>
<keyword evidence="6 8" id="KW-0693">Viral RNA replication</keyword>
<dbReference type="GO" id="GO:0003723">
    <property type="term" value="F:RNA binding"/>
    <property type="evidence" value="ECO:0007669"/>
    <property type="project" value="InterPro"/>
</dbReference>
<reference evidence="10" key="1">
    <citation type="journal article" date="2021" name="Viruses">
        <title>Comparative Molecular Characterization of Novel and Known Piscine Toti-Like Viruses.</title>
        <authorList>
            <person name="Sandlund L."/>
            <person name="Mor S.K."/>
            <person name="Singh V.K."/>
            <person name="Padhi S.K."/>
            <person name="Phelps N.B.D."/>
            <person name="Nylund S."/>
            <person name="Mikalsen A.B."/>
        </authorList>
    </citation>
    <scope>NUCLEOTIDE SEQUENCE</scope>
    <source>
        <strain evidence="10">CCTLV-1/USA/MN/2018</strain>
    </source>
</reference>
<evidence type="ECO:0000313" key="11">
    <source>
        <dbReference type="Proteomes" id="UP001268169"/>
    </source>
</evidence>
<protein>
    <recommendedName>
        <fullName evidence="1 8">RNA-directed RNA polymerase</fullName>
        <ecNumber evidence="1 8">2.7.7.48</ecNumber>
    </recommendedName>
</protein>
<dbReference type="GO" id="GO:0039694">
    <property type="term" value="P:viral RNA genome replication"/>
    <property type="evidence" value="ECO:0007669"/>
    <property type="project" value="InterPro"/>
</dbReference>
<keyword evidence="4 8" id="KW-0548">Nucleotidyltransferase</keyword>
<evidence type="ECO:0000256" key="3">
    <source>
        <dbReference type="ARBA" id="ARBA00022679"/>
    </source>
</evidence>
<dbReference type="SUPFAM" id="SSF56672">
    <property type="entry name" value="DNA/RNA polymerases"/>
    <property type="match status" value="1"/>
</dbReference>
<gene>
    <name evidence="10" type="primary">ORF2</name>
</gene>
<evidence type="ECO:0000256" key="2">
    <source>
        <dbReference type="ARBA" id="ARBA00022484"/>
    </source>
</evidence>
<feature type="domain" description="RdRp catalytic" evidence="9">
    <location>
        <begin position="218"/>
        <end position="331"/>
    </location>
</feature>
<dbReference type="InterPro" id="IPR043502">
    <property type="entry name" value="DNA/RNA_pol_sf"/>
</dbReference>
<comment type="catalytic activity">
    <reaction evidence="7 8">
        <text>RNA(n) + a ribonucleoside 5'-triphosphate = RNA(n+1) + diphosphate</text>
        <dbReference type="Rhea" id="RHEA:21248"/>
        <dbReference type="Rhea" id="RHEA-COMP:14527"/>
        <dbReference type="Rhea" id="RHEA-COMP:17342"/>
        <dbReference type="ChEBI" id="CHEBI:33019"/>
        <dbReference type="ChEBI" id="CHEBI:61557"/>
        <dbReference type="ChEBI" id="CHEBI:140395"/>
        <dbReference type="EC" id="2.7.7.48"/>
    </reaction>
</comment>
<keyword evidence="2 8" id="KW-0696">RNA-directed RNA polymerase</keyword>
<dbReference type="EC" id="2.7.7.48" evidence="1 8"/>